<reference evidence="2 5" key="3">
    <citation type="submission" date="2020-02" db="EMBL/GenBank/DDBJ databases">
        <title>Newly sequenced genome of strain CSTR1 showed variability in Candidatus Kuenenia stuttgartiensis genomes.</title>
        <authorList>
            <person name="Ding C."/>
            <person name="Adrian L."/>
        </authorList>
    </citation>
    <scope>NUCLEOTIDE SEQUENCE [LARGE SCALE GENOMIC DNA]</scope>
    <source>
        <strain evidence="2 5">CSTR1</strain>
    </source>
</reference>
<evidence type="ECO:0000256" key="1">
    <source>
        <dbReference type="SAM" id="Phobius"/>
    </source>
</evidence>
<organism evidence="3 4">
    <name type="scientific">Kuenenia stuttgartiensis</name>
    <dbReference type="NCBI Taxonomy" id="174633"/>
    <lineage>
        <taxon>Bacteria</taxon>
        <taxon>Pseudomonadati</taxon>
        <taxon>Planctomycetota</taxon>
        <taxon>Candidatus Brocadiia</taxon>
        <taxon>Candidatus Brocadiales</taxon>
        <taxon>Candidatus Brocadiaceae</taxon>
        <taxon>Candidatus Kuenenia</taxon>
    </lineage>
</organism>
<dbReference type="AlphaFoldDB" id="A0A2C9CJF8"/>
<evidence type="ECO:0000313" key="3">
    <source>
        <dbReference type="EMBL" id="SOH05820.1"/>
    </source>
</evidence>
<protein>
    <submittedName>
        <fullName evidence="3">Uncharacterized protein</fullName>
    </submittedName>
</protein>
<evidence type="ECO:0000313" key="4">
    <source>
        <dbReference type="Proteomes" id="UP000221734"/>
    </source>
</evidence>
<sequence>MVMRFIGLLIAAAVAVWVYMDAKSKGYKTISAVGWMLGAFLLMIVFLPLYLFTRPKQSQVEILTPCKYCGRHYEGSPAYCPNCGHKVEGYSFNGE</sequence>
<evidence type="ECO:0000313" key="5">
    <source>
        <dbReference type="Proteomes" id="UP000501926"/>
    </source>
</evidence>
<feature type="transmembrane region" description="Helical" evidence="1">
    <location>
        <begin position="32"/>
        <end position="52"/>
    </location>
</feature>
<dbReference type="Proteomes" id="UP000221734">
    <property type="component" value="Chromosome Kuenenia_stuttgartiensis_MBR1"/>
</dbReference>
<keyword evidence="1" id="KW-0472">Membrane</keyword>
<keyword evidence="1" id="KW-0812">Transmembrane</keyword>
<dbReference type="Proteomes" id="UP000501926">
    <property type="component" value="Chromosome"/>
</dbReference>
<dbReference type="EMBL" id="LT934425">
    <property type="protein sequence ID" value="SOH05820.1"/>
    <property type="molecule type" value="Genomic_DNA"/>
</dbReference>
<reference evidence="4" key="1">
    <citation type="submission" date="2017-10" db="EMBL/GenBank/DDBJ databases">
        <authorList>
            <person name="Frank J."/>
        </authorList>
    </citation>
    <scope>NUCLEOTIDE SEQUENCE [LARGE SCALE GENOMIC DNA]</scope>
</reference>
<keyword evidence="1" id="KW-1133">Transmembrane helix</keyword>
<name>A0A2C9CJF8_KUEST</name>
<reference evidence="3" key="2">
    <citation type="submission" date="2017-10" db="EMBL/GenBank/DDBJ databases">
        <authorList>
            <person name="Banno H."/>
            <person name="Chua N.-H."/>
        </authorList>
    </citation>
    <scope>NUCLEOTIDE SEQUENCE [LARGE SCALE GENOMIC DNA]</scope>
    <source>
        <strain evidence="3">Kuenenia_mbr1_ru-nijmegen</strain>
    </source>
</reference>
<keyword evidence="4" id="KW-1185">Reference proteome</keyword>
<evidence type="ECO:0000313" key="2">
    <source>
        <dbReference type="EMBL" id="QII13084.1"/>
    </source>
</evidence>
<dbReference type="KEGG" id="kst:KSMBR1_3344"/>
<gene>
    <name evidence="2" type="ORF">KsCSTR_37050</name>
    <name evidence="3" type="ORF">KSMBR1_3344</name>
</gene>
<proteinExistence type="predicted"/>
<dbReference type="EMBL" id="CP049055">
    <property type="protein sequence ID" value="QII13084.1"/>
    <property type="molecule type" value="Genomic_DNA"/>
</dbReference>
<accession>A0A2C9CJF8</accession>